<sequence>MGGQLGFIVNQITFKPKPLPADIRFDNQTAIVTGSNVGIGLESARQLTSHGISHLILGVRDTTKGDAAQADIQKSNPKCNIKVWQLDLESFDSIVSFADRAKSLDRLDIAIMNAAIKQLKFTTSPYGHESNLQVNHLGTALLSLLLLPTLRKSSKKNGIPSRLTFSSSEVHFWTPFNEKSAPKILERMDRKESFTNGMERYYTSKLLNVFWFRELASRIDAAEVIINGTNPGFCATQLHRHDHSQGFKILAKLLAWSSEQGAYFLLDAAVTKKDESHGAYIQEQKITPPSKFVLSSQGKAVQKKLWAETIEVLKKECPNVMFDNVTNS</sequence>
<dbReference type="Proteomes" id="UP000799755">
    <property type="component" value="Unassembled WGS sequence"/>
</dbReference>
<accession>A0ACB6R2H0</accession>
<dbReference type="EMBL" id="MU003501">
    <property type="protein sequence ID" value="KAF2473018.1"/>
    <property type="molecule type" value="Genomic_DNA"/>
</dbReference>
<evidence type="ECO:0000313" key="2">
    <source>
        <dbReference type="Proteomes" id="UP000799755"/>
    </source>
</evidence>
<organism evidence="1 2">
    <name type="scientific">Lindgomyces ingoldianus</name>
    <dbReference type="NCBI Taxonomy" id="673940"/>
    <lineage>
        <taxon>Eukaryota</taxon>
        <taxon>Fungi</taxon>
        <taxon>Dikarya</taxon>
        <taxon>Ascomycota</taxon>
        <taxon>Pezizomycotina</taxon>
        <taxon>Dothideomycetes</taxon>
        <taxon>Pleosporomycetidae</taxon>
        <taxon>Pleosporales</taxon>
        <taxon>Lindgomycetaceae</taxon>
        <taxon>Lindgomyces</taxon>
    </lineage>
</organism>
<gene>
    <name evidence="1" type="ORF">BDR25DRAFT_258612</name>
</gene>
<protein>
    <submittedName>
        <fullName evidence="1">NAD(P)-binding protein</fullName>
    </submittedName>
</protein>
<comment type="caution">
    <text evidence="1">The sequence shown here is derived from an EMBL/GenBank/DDBJ whole genome shotgun (WGS) entry which is preliminary data.</text>
</comment>
<name>A0ACB6R2H0_9PLEO</name>
<evidence type="ECO:0000313" key="1">
    <source>
        <dbReference type="EMBL" id="KAF2473018.1"/>
    </source>
</evidence>
<proteinExistence type="predicted"/>
<reference evidence="1" key="1">
    <citation type="journal article" date="2020" name="Stud. Mycol.">
        <title>101 Dothideomycetes genomes: a test case for predicting lifestyles and emergence of pathogens.</title>
        <authorList>
            <person name="Haridas S."/>
            <person name="Albert R."/>
            <person name="Binder M."/>
            <person name="Bloem J."/>
            <person name="Labutti K."/>
            <person name="Salamov A."/>
            <person name="Andreopoulos B."/>
            <person name="Baker S."/>
            <person name="Barry K."/>
            <person name="Bills G."/>
            <person name="Bluhm B."/>
            <person name="Cannon C."/>
            <person name="Castanera R."/>
            <person name="Culley D."/>
            <person name="Daum C."/>
            <person name="Ezra D."/>
            <person name="Gonzalez J."/>
            <person name="Henrissat B."/>
            <person name="Kuo A."/>
            <person name="Liang C."/>
            <person name="Lipzen A."/>
            <person name="Lutzoni F."/>
            <person name="Magnuson J."/>
            <person name="Mondo S."/>
            <person name="Nolan M."/>
            <person name="Ohm R."/>
            <person name="Pangilinan J."/>
            <person name="Park H.-J."/>
            <person name="Ramirez L."/>
            <person name="Alfaro M."/>
            <person name="Sun H."/>
            <person name="Tritt A."/>
            <person name="Yoshinaga Y."/>
            <person name="Zwiers L.-H."/>
            <person name="Turgeon B."/>
            <person name="Goodwin S."/>
            <person name="Spatafora J."/>
            <person name="Crous P."/>
            <person name="Grigoriev I."/>
        </authorList>
    </citation>
    <scope>NUCLEOTIDE SEQUENCE</scope>
    <source>
        <strain evidence="1">ATCC 200398</strain>
    </source>
</reference>
<keyword evidence="2" id="KW-1185">Reference proteome</keyword>